<dbReference type="Gene3D" id="1.10.287.110">
    <property type="entry name" value="DnaJ domain"/>
    <property type="match status" value="1"/>
</dbReference>
<dbReference type="InterPro" id="IPR001623">
    <property type="entry name" value="DnaJ_domain"/>
</dbReference>
<accession>A0A9Q3FJH1</accession>
<reference evidence="3" key="1">
    <citation type="submission" date="2021-03" db="EMBL/GenBank/DDBJ databases">
        <title>Draft genome sequence of rust myrtle Austropuccinia psidii MF-1, a brazilian biotype.</title>
        <authorList>
            <person name="Quecine M.C."/>
            <person name="Pachon D.M.R."/>
            <person name="Bonatelli M.L."/>
            <person name="Correr F.H."/>
            <person name="Franceschini L.M."/>
            <person name="Leite T.F."/>
            <person name="Margarido G.R.A."/>
            <person name="Almeida C.A."/>
            <person name="Ferrarezi J.A."/>
            <person name="Labate C.A."/>
        </authorList>
    </citation>
    <scope>NUCLEOTIDE SEQUENCE</scope>
    <source>
        <strain evidence="3">MF-1</strain>
    </source>
</reference>
<feature type="compositionally biased region" description="Low complexity" evidence="1">
    <location>
        <begin position="344"/>
        <end position="361"/>
    </location>
</feature>
<proteinExistence type="predicted"/>
<dbReference type="Proteomes" id="UP000765509">
    <property type="component" value="Unassembled WGS sequence"/>
</dbReference>
<comment type="caution">
    <text evidence="3">The sequence shown here is derived from an EMBL/GenBank/DDBJ whole genome shotgun (WGS) entry which is preliminary data.</text>
</comment>
<feature type="compositionally biased region" description="Low complexity" evidence="1">
    <location>
        <begin position="101"/>
        <end position="122"/>
    </location>
</feature>
<organism evidence="3 4">
    <name type="scientific">Austropuccinia psidii MF-1</name>
    <dbReference type="NCBI Taxonomy" id="1389203"/>
    <lineage>
        <taxon>Eukaryota</taxon>
        <taxon>Fungi</taxon>
        <taxon>Dikarya</taxon>
        <taxon>Basidiomycota</taxon>
        <taxon>Pucciniomycotina</taxon>
        <taxon>Pucciniomycetes</taxon>
        <taxon>Pucciniales</taxon>
        <taxon>Sphaerophragmiaceae</taxon>
        <taxon>Austropuccinia</taxon>
    </lineage>
</organism>
<protein>
    <recommendedName>
        <fullName evidence="2">J domain-containing protein</fullName>
    </recommendedName>
</protein>
<dbReference type="PANTHER" id="PTHR44873">
    <property type="entry name" value="DNAJ HOMOLOG SUBFAMILY C MEMBER 30, MITOCHONDRIAL"/>
    <property type="match status" value="1"/>
</dbReference>
<gene>
    <name evidence="3" type="ORF">O181_080873</name>
</gene>
<dbReference type="EMBL" id="AVOT02045810">
    <property type="protein sequence ID" value="MBW0541158.1"/>
    <property type="molecule type" value="Genomic_DNA"/>
</dbReference>
<name>A0A9Q3FJH1_9BASI</name>
<evidence type="ECO:0000259" key="2">
    <source>
        <dbReference type="PROSITE" id="PS50076"/>
    </source>
</evidence>
<feature type="compositionally biased region" description="Polar residues" evidence="1">
    <location>
        <begin position="233"/>
        <end position="274"/>
    </location>
</feature>
<dbReference type="OrthoDB" id="10250354at2759"/>
<feature type="compositionally biased region" description="Low complexity" evidence="1">
    <location>
        <begin position="149"/>
        <end position="169"/>
    </location>
</feature>
<dbReference type="InterPro" id="IPR018253">
    <property type="entry name" value="DnaJ_domain_CS"/>
</dbReference>
<dbReference type="Pfam" id="PF00226">
    <property type="entry name" value="DnaJ"/>
    <property type="match status" value="1"/>
</dbReference>
<feature type="domain" description="J" evidence="2">
    <location>
        <begin position="1"/>
        <end position="47"/>
    </location>
</feature>
<dbReference type="AlphaFoldDB" id="A0A9Q3FJH1"/>
<dbReference type="CDD" id="cd06257">
    <property type="entry name" value="DnaJ"/>
    <property type="match status" value="1"/>
</dbReference>
<feature type="region of interest" description="Disordered" evidence="1">
    <location>
        <begin position="144"/>
        <end position="171"/>
    </location>
</feature>
<dbReference type="InterPro" id="IPR053025">
    <property type="entry name" value="Mito_ATP_Synthase-Asso"/>
</dbReference>
<dbReference type="SUPFAM" id="SSF46565">
    <property type="entry name" value="Chaperone J-domain"/>
    <property type="match status" value="1"/>
</dbReference>
<dbReference type="InterPro" id="IPR036869">
    <property type="entry name" value="J_dom_sf"/>
</dbReference>
<dbReference type="PROSITE" id="PS50076">
    <property type="entry name" value="DNAJ_2"/>
    <property type="match status" value="1"/>
</dbReference>
<dbReference type="PROSITE" id="PS00636">
    <property type="entry name" value="DNAJ_1"/>
    <property type="match status" value="1"/>
</dbReference>
<dbReference type="PANTHER" id="PTHR44873:SF1">
    <property type="entry name" value="DNAJ HOMOLOG SUBFAMILY C MEMBER 30, MITOCHONDRIAL"/>
    <property type="match status" value="1"/>
</dbReference>
<feature type="compositionally biased region" description="Polar residues" evidence="1">
    <location>
        <begin position="54"/>
        <end position="66"/>
    </location>
</feature>
<evidence type="ECO:0000313" key="3">
    <source>
        <dbReference type="EMBL" id="MBW0541158.1"/>
    </source>
</evidence>
<evidence type="ECO:0000256" key="1">
    <source>
        <dbReference type="SAM" id="MobiDB-lite"/>
    </source>
</evidence>
<feature type="region of interest" description="Disordered" evidence="1">
    <location>
        <begin position="335"/>
        <end position="374"/>
    </location>
</feature>
<feature type="region of interest" description="Disordered" evidence="1">
    <location>
        <begin position="54"/>
        <end position="122"/>
    </location>
</feature>
<sequence length="452" mass="51315">MPFNQEALIHHPDRNISNDSTKKFQLLAEAYDTLKDPIKRKSYDRKLLKYHLKTSNSSNLKPTPSRSKSDSEKYPSSNSNNLFGYPGQPPVHIPPFNRTLSSNHSSFYNSHSTSQSSNQQHQKPFFQKLNLKDLNSINLFSHFTHPKNSSSSTSSRTSSSDLPSTHSSSKLASIDPYSTFEQAWGKSLDEIVAEVVDITLAKKLDKASTSNHTSPLNHSNASFDRNQNKKLNRSSSTNVRSLNNSPTVSVQRSATTPNASFHHQPSRSPASSFIHQRRPHSETDNRPLRRSSLQTDHQAYKEFCLPEAYIPLSSKKTSPVHSDGLYHEPIKDRLCQDSPTRLPSSSQNQFSSLSTTPTTSPDEYTPPGFNLNQVHQTHRNPLYSRNDECPSRMRRQSASSEAFSKQFQEVVIRFERERNGLTKISRDYKARTIDLDGTVHDRYRRQRASLLK</sequence>
<evidence type="ECO:0000313" key="4">
    <source>
        <dbReference type="Proteomes" id="UP000765509"/>
    </source>
</evidence>
<feature type="region of interest" description="Disordered" evidence="1">
    <location>
        <begin position="206"/>
        <end position="294"/>
    </location>
</feature>
<keyword evidence="4" id="KW-1185">Reference proteome</keyword>
<feature type="region of interest" description="Disordered" evidence="1">
    <location>
        <begin position="381"/>
        <end position="400"/>
    </location>
</feature>
<feature type="compositionally biased region" description="Polar residues" evidence="1">
    <location>
        <begin position="207"/>
        <end position="225"/>
    </location>
</feature>